<evidence type="ECO:0000256" key="1">
    <source>
        <dbReference type="ARBA" id="ARBA00022562"/>
    </source>
</evidence>
<dbReference type="GO" id="GO:0004527">
    <property type="term" value="F:exonuclease activity"/>
    <property type="evidence" value="ECO:0007669"/>
    <property type="project" value="UniProtKB-KW"/>
</dbReference>
<evidence type="ECO:0000256" key="6">
    <source>
        <dbReference type="ARBA" id="ARBA00022839"/>
    </source>
</evidence>
<keyword evidence="7" id="KW-1035">Host cytoplasm</keyword>
<dbReference type="Gene3D" id="3.90.320.10">
    <property type="match status" value="1"/>
</dbReference>
<dbReference type="EMBL" id="EU579861">
    <property type="protein sequence ID" value="ACE95603.1"/>
    <property type="molecule type" value="Genomic_DNA"/>
</dbReference>
<dbReference type="GO" id="GO:0003677">
    <property type="term" value="F:DNA binding"/>
    <property type="evidence" value="ECO:0007669"/>
    <property type="project" value="InterPro"/>
</dbReference>
<dbReference type="Pfam" id="PF01771">
    <property type="entry name" value="Viral_alk_exo"/>
    <property type="match status" value="1"/>
</dbReference>
<reference evidence="8 9" key="1">
    <citation type="journal article" date="2008" name="J. Virol.">
        <title>Laboratory strains of murine cytomegalovirus are genetically similar to but phenotypically distinct from wild strains of virus.</title>
        <authorList>
            <person name="Smith L.M."/>
            <person name="McWhorter A.R."/>
            <person name="Masters L.L."/>
            <person name="Shellam G.R."/>
            <person name="Redwood A.J."/>
        </authorList>
    </citation>
    <scope>NUCLEOTIDE SEQUENCE [LARGE SCALE GENOMIC DNA]</scope>
    <source>
        <strain evidence="8">C4A</strain>
    </source>
</reference>
<keyword evidence="3" id="KW-0540">Nuclease</keyword>
<accession>B3UY25</accession>
<sequence length="563" mass="62023">MAATVLPPETAAATAATIPRRIVDDVVDDDGGGFVTHNIDSAFGGSERNECLVFDQSEQCLARVFDGLSSESFDIYCLYNLLDIKERVSSVPVCALRLAYFRSVFNKINLTHDGPGLATNFLSIVDREVSNAGGESTVRDAVGGVEGAQFALARAIFRLPARRLLRVMKAIERDSRGQAANPVWHALRVDTVSATRFHDVLATRKIAFRKDLDVRHSSEAVRFGMQCESAIAQVLREFVAEGRGGVSDIGLLLDPASGVLGASLDFCSGLSRDDDGLLVVAPGAAIFEIKCRFKYLRSRDDRAVQGLLDDPGLQSFADFILDHHTPAVEFRHQGQLPTSRECLVSYDRVFRQSCKRRRTGVVSESLRLWIDGLIKENSEVLSTVFVFDARAAEGETGAATCVGDDDEDFILSAERPPLYLDLFLKAAFAAPVFANPRHPYYCQTLVQHYVLSQYYINAHRDPERMSPDELPSVYLVSAILRKRDESERGRVIRINGHRSDCDEVPLCVVVTPVRLDPHFARDAVSSVLDVWEGDIGKKTGLALWVQSAVNSYVAACIPTPRTP</sequence>
<dbReference type="GO" id="GO:0004519">
    <property type="term" value="F:endonuclease activity"/>
    <property type="evidence" value="ECO:0007669"/>
    <property type="project" value="UniProtKB-KW"/>
</dbReference>
<keyword evidence="1" id="KW-1048">Host nucleus</keyword>
<gene>
    <name evidence="8" type="primary">M98</name>
</gene>
<dbReference type="InterPro" id="IPR001616">
    <property type="entry name" value="Herpes_alk_exo"/>
</dbReference>
<keyword evidence="4" id="KW-0255">Endonuclease</keyword>
<keyword evidence="6" id="KW-0269">Exonuclease</keyword>
<evidence type="ECO:0000256" key="2">
    <source>
        <dbReference type="ARBA" id="ARBA00022581"/>
    </source>
</evidence>
<evidence type="ECO:0000313" key="8">
    <source>
        <dbReference type="EMBL" id="ACE95603.1"/>
    </source>
</evidence>
<organism evidence="8 9">
    <name type="scientific">Muromegalovirus C4A</name>
    <dbReference type="NCBI Taxonomy" id="524649"/>
    <lineage>
        <taxon>Viruses</taxon>
        <taxon>Duplodnaviria</taxon>
        <taxon>Heunggongvirae</taxon>
        <taxon>Peploviricota</taxon>
        <taxon>Herviviricetes</taxon>
        <taxon>Herpesvirales</taxon>
        <taxon>Orthoherpesviridae</taxon>
        <taxon>Betaherpesvirinae</taxon>
        <taxon>Muromegalovirus</taxon>
        <taxon>Muromegalovirus muridbeta1</taxon>
        <taxon>Murid herpesvirus 1</taxon>
    </lineage>
</organism>
<dbReference type="InterPro" id="IPR011604">
    <property type="entry name" value="PDDEXK-like_dom_sf"/>
</dbReference>
<dbReference type="HAMAP" id="MF_04009">
    <property type="entry name" value="HSV_AN"/>
    <property type="match status" value="1"/>
</dbReference>
<evidence type="ECO:0000256" key="3">
    <source>
        <dbReference type="ARBA" id="ARBA00022722"/>
    </source>
</evidence>
<dbReference type="InterPro" id="IPR011335">
    <property type="entry name" value="Restrct_endonuc-II-like"/>
</dbReference>
<proteinExistence type="inferred from homology"/>
<dbReference type="InterPro" id="IPR034720">
    <property type="entry name" value="Viral_alk_exo"/>
</dbReference>
<keyword evidence="2" id="KW-0945">Host-virus interaction</keyword>
<evidence type="ECO:0000313" key="9">
    <source>
        <dbReference type="Proteomes" id="UP000101273"/>
    </source>
</evidence>
<name>B3UY25_MUHV1</name>
<dbReference type="Proteomes" id="UP000101273">
    <property type="component" value="Genome"/>
</dbReference>
<keyword evidence="5" id="KW-0378">Hydrolase</keyword>
<dbReference type="PRINTS" id="PR00924">
    <property type="entry name" value="ALKEXNUCLASE"/>
</dbReference>
<evidence type="ECO:0000256" key="4">
    <source>
        <dbReference type="ARBA" id="ARBA00022759"/>
    </source>
</evidence>
<evidence type="ECO:0000256" key="7">
    <source>
        <dbReference type="ARBA" id="ARBA00023200"/>
    </source>
</evidence>
<dbReference type="SUPFAM" id="SSF52980">
    <property type="entry name" value="Restriction endonuclease-like"/>
    <property type="match status" value="1"/>
</dbReference>
<evidence type="ECO:0000256" key="5">
    <source>
        <dbReference type="ARBA" id="ARBA00022801"/>
    </source>
</evidence>
<protein>
    <submittedName>
        <fullName evidence="8">M98</fullName>
    </submittedName>
</protein>